<evidence type="ECO:0000256" key="5">
    <source>
        <dbReference type="PROSITE-ProRule" id="PRU00042"/>
    </source>
</evidence>
<evidence type="ECO:0000256" key="4">
    <source>
        <dbReference type="ARBA" id="ARBA00022833"/>
    </source>
</evidence>
<keyword evidence="4" id="KW-0862">Zinc</keyword>
<feature type="compositionally biased region" description="Basic and acidic residues" evidence="6">
    <location>
        <begin position="130"/>
        <end position="141"/>
    </location>
</feature>
<dbReference type="GO" id="GO:0000981">
    <property type="term" value="F:DNA-binding transcription factor activity, RNA polymerase II-specific"/>
    <property type="evidence" value="ECO:0007669"/>
    <property type="project" value="TreeGrafter"/>
</dbReference>
<feature type="domain" description="C2H2-type" evidence="7">
    <location>
        <begin position="320"/>
        <end position="347"/>
    </location>
</feature>
<comment type="caution">
    <text evidence="8">The sequence shown here is derived from an EMBL/GenBank/DDBJ whole genome shotgun (WGS) entry which is preliminary data.</text>
</comment>
<evidence type="ECO:0000256" key="3">
    <source>
        <dbReference type="ARBA" id="ARBA00022771"/>
    </source>
</evidence>
<evidence type="ECO:0000256" key="1">
    <source>
        <dbReference type="ARBA" id="ARBA00022723"/>
    </source>
</evidence>
<feature type="compositionally biased region" description="Polar residues" evidence="6">
    <location>
        <begin position="90"/>
        <end position="100"/>
    </location>
</feature>
<feature type="region of interest" description="Disordered" evidence="6">
    <location>
        <begin position="374"/>
        <end position="409"/>
    </location>
</feature>
<feature type="compositionally biased region" description="Polar residues" evidence="6">
    <location>
        <begin position="685"/>
        <end position="699"/>
    </location>
</feature>
<evidence type="ECO:0000256" key="6">
    <source>
        <dbReference type="SAM" id="MobiDB-lite"/>
    </source>
</evidence>
<feature type="domain" description="C2H2-type" evidence="7">
    <location>
        <begin position="232"/>
        <end position="259"/>
    </location>
</feature>
<feature type="domain" description="C2H2-type" evidence="7">
    <location>
        <begin position="348"/>
        <end position="377"/>
    </location>
</feature>
<reference evidence="8 9" key="1">
    <citation type="submission" date="2018-04" db="EMBL/GenBank/DDBJ databases">
        <title>The genome of golden apple snail Pomacea canaliculata provides insight into stress tolerance and invasive adaptation.</title>
        <authorList>
            <person name="Liu C."/>
            <person name="Liu B."/>
            <person name="Ren Y."/>
            <person name="Zhang Y."/>
            <person name="Wang H."/>
            <person name="Li S."/>
            <person name="Jiang F."/>
            <person name="Yin L."/>
            <person name="Zhang G."/>
            <person name="Qian W."/>
            <person name="Fan W."/>
        </authorList>
    </citation>
    <scope>NUCLEOTIDE SEQUENCE [LARGE SCALE GENOMIC DNA]</scope>
    <source>
        <strain evidence="8">SZHN2017</strain>
        <tissue evidence="8">Muscle</tissue>
    </source>
</reference>
<dbReference type="Pfam" id="PF13912">
    <property type="entry name" value="zf-C2H2_6"/>
    <property type="match status" value="2"/>
</dbReference>
<dbReference type="Gene3D" id="3.30.160.60">
    <property type="entry name" value="Classic Zinc Finger"/>
    <property type="match status" value="4"/>
</dbReference>
<dbReference type="Pfam" id="PF00096">
    <property type="entry name" value="zf-C2H2"/>
    <property type="match status" value="3"/>
</dbReference>
<dbReference type="FunFam" id="3.30.160.60:FF:001397">
    <property type="entry name" value="Datilografo, isoform A"/>
    <property type="match status" value="1"/>
</dbReference>
<dbReference type="PROSITE" id="PS50157">
    <property type="entry name" value="ZINC_FINGER_C2H2_2"/>
    <property type="match status" value="6"/>
</dbReference>
<keyword evidence="1" id="KW-0479">Metal-binding</keyword>
<dbReference type="GO" id="GO:0005634">
    <property type="term" value="C:nucleus"/>
    <property type="evidence" value="ECO:0007669"/>
    <property type="project" value="TreeGrafter"/>
</dbReference>
<feature type="region of interest" description="Disordered" evidence="6">
    <location>
        <begin position="667"/>
        <end position="699"/>
    </location>
</feature>
<evidence type="ECO:0000259" key="7">
    <source>
        <dbReference type="PROSITE" id="PS50157"/>
    </source>
</evidence>
<dbReference type="Proteomes" id="UP000245119">
    <property type="component" value="Linkage Group LG3"/>
</dbReference>
<feature type="domain" description="C2H2-type" evidence="7">
    <location>
        <begin position="204"/>
        <end position="232"/>
    </location>
</feature>
<dbReference type="InterPro" id="IPR013087">
    <property type="entry name" value="Znf_C2H2_type"/>
</dbReference>
<dbReference type="EMBL" id="PZQS01000003">
    <property type="protein sequence ID" value="PVD34930.1"/>
    <property type="molecule type" value="Genomic_DNA"/>
</dbReference>
<keyword evidence="3 5" id="KW-0863">Zinc-finger</keyword>
<dbReference type="PANTHER" id="PTHR24379:SF127">
    <property type="entry name" value="BLOODY FINGERS-RELATED"/>
    <property type="match status" value="1"/>
</dbReference>
<proteinExistence type="predicted"/>
<dbReference type="PROSITE" id="PS00028">
    <property type="entry name" value="ZINC_FINGER_C2H2_1"/>
    <property type="match status" value="5"/>
</dbReference>
<dbReference type="AlphaFoldDB" id="A0A2T7PND7"/>
<dbReference type="InterPro" id="IPR036236">
    <property type="entry name" value="Znf_C2H2_sf"/>
</dbReference>
<organism evidence="8 9">
    <name type="scientific">Pomacea canaliculata</name>
    <name type="common">Golden apple snail</name>
    <dbReference type="NCBI Taxonomy" id="400727"/>
    <lineage>
        <taxon>Eukaryota</taxon>
        <taxon>Metazoa</taxon>
        <taxon>Spiralia</taxon>
        <taxon>Lophotrochozoa</taxon>
        <taxon>Mollusca</taxon>
        <taxon>Gastropoda</taxon>
        <taxon>Caenogastropoda</taxon>
        <taxon>Architaenioglossa</taxon>
        <taxon>Ampullarioidea</taxon>
        <taxon>Ampullariidae</taxon>
        <taxon>Pomacea</taxon>
    </lineage>
</organism>
<dbReference type="OrthoDB" id="6077919at2759"/>
<dbReference type="GO" id="GO:0008270">
    <property type="term" value="F:zinc ion binding"/>
    <property type="evidence" value="ECO:0007669"/>
    <property type="project" value="UniProtKB-KW"/>
</dbReference>
<keyword evidence="9" id="KW-1185">Reference proteome</keyword>
<evidence type="ECO:0000313" key="9">
    <source>
        <dbReference type="Proteomes" id="UP000245119"/>
    </source>
</evidence>
<name>A0A2T7PND7_POMCA</name>
<feature type="compositionally biased region" description="Basic and acidic residues" evidence="6">
    <location>
        <begin position="58"/>
        <end position="72"/>
    </location>
</feature>
<evidence type="ECO:0000256" key="2">
    <source>
        <dbReference type="ARBA" id="ARBA00022737"/>
    </source>
</evidence>
<accession>A0A2T7PND7</accession>
<feature type="region of interest" description="Disordered" evidence="6">
    <location>
        <begin position="12"/>
        <end position="199"/>
    </location>
</feature>
<feature type="domain" description="C2H2-type" evidence="7">
    <location>
        <begin position="259"/>
        <end position="282"/>
    </location>
</feature>
<feature type="compositionally biased region" description="Basic residues" evidence="6">
    <location>
        <begin position="120"/>
        <end position="129"/>
    </location>
</feature>
<keyword evidence="2" id="KW-0677">Repeat</keyword>
<sequence length="699" mass="77537">MAEPAEDLVKCLSDQKNNQTSRRATEYNANKQKLKHQAEDISMGLVTDQNSYVRKRLHPDEVGEHAKGEPLAEKSNNGRECSLMKRDNNQFKTLPTNSSSNRKHKSYAQQADCRAPSPNRKTRRKGRPRKNTDYTTRKKSEGAPSASKEGRVDKTAKQKAKSVLVELNDCPNKDHNPVNSVIQLVSKKRGRPRSKSDAKAEDNFTCDKCSFVTKKHSHLRQHKRRVHITKEFKCDKCGKIFGFGKDLKRHRKTHQKAENCCSVCGKMYKGIRSLEEHKKTHAEGYIKPEFPCEFCSKIFSTKYVLAYHIKSDHLGMKRTYLCPTCGKSFSQKNSYLQHANVHMGIRPYQCDVCGKSFSYEKSLKEHSVLNEHDESANGGELLSRGTPQPTLGEDMAISDVDNESTGGENEDNLKLMPENLDHQQLVESSAAVTPELCKSTEPFAQNPPSVSSDLARVMPVPLSSVSEEPSIILHVSNNSASSLNHEFGRDLIQPLDMSAPAHTQVYDQIADAVSAELPSLSAGAILKFEDNSSRLSSGHSRTVSVPLRSVIDDPISILPITHNPVSSYSHVPLRDLTQPLDMSAPGLSQVSGHNSHHFSTFGFGDHRLQPSDLYPPEMQIVSAGLQMPYSSMLSHGSMAGYYQPTVVMVPETVNTVSYHAGSISISSSSELSSSPKYEQMAPSPAMQQVQYSPSSTPQL</sequence>
<gene>
    <name evidence="8" type="ORF">C0Q70_06211</name>
</gene>
<feature type="domain" description="C2H2-type" evidence="7">
    <location>
        <begin position="290"/>
        <end position="318"/>
    </location>
</feature>
<protein>
    <recommendedName>
        <fullName evidence="7">C2H2-type domain-containing protein</fullName>
    </recommendedName>
</protein>
<dbReference type="SMART" id="SM00355">
    <property type="entry name" value="ZnF_C2H2"/>
    <property type="match status" value="6"/>
</dbReference>
<dbReference type="PANTHER" id="PTHR24379">
    <property type="entry name" value="KRAB AND ZINC FINGER DOMAIN-CONTAINING"/>
    <property type="match status" value="1"/>
</dbReference>
<feature type="compositionally biased region" description="Polar residues" evidence="6">
    <location>
        <begin position="14"/>
        <end position="31"/>
    </location>
</feature>
<dbReference type="SUPFAM" id="SSF57667">
    <property type="entry name" value="beta-beta-alpha zinc fingers"/>
    <property type="match status" value="3"/>
</dbReference>
<dbReference type="GO" id="GO:0000977">
    <property type="term" value="F:RNA polymerase II transcription regulatory region sequence-specific DNA binding"/>
    <property type="evidence" value="ECO:0007669"/>
    <property type="project" value="TreeGrafter"/>
</dbReference>
<evidence type="ECO:0000313" key="8">
    <source>
        <dbReference type="EMBL" id="PVD34930.1"/>
    </source>
</evidence>